<dbReference type="Proteomes" id="UP000076586">
    <property type="component" value="Unassembled WGS sequence"/>
</dbReference>
<dbReference type="CDD" id="cd02858">
    <property type="entry name" value="E_set_Esterase_N"/>
    <property type="match status" value="1"/>
</dbReference>
<dbReference type="GO" id="GO:0016747">
    <property type="term" value="F:acyltransferase activity, transferring groups other than amino-acyl groups"/>
    <property type="evidence" value="ECO:0007669"/>
    <property type="project" value="TreeGrafter"/>
</dbReference>
<keyword evidence="3" id="KW-1185">Reference proteome</keyword>
<dbReference type="Pfam" id="PF00756">
    <property type="entry name" value="Esterase"/>
    <property type="match status" value="1"/>
</dbReference>
<dbReference type="InterPro" id="IPR014756">
    <property type="entry name" value="Ig_E-set"/>
</dbReference>
<dbReference type="PANTHER" id="PTHR48098:SF1">
    <property type="entry name" value="DIACYLGLYCEROL ACYLTRANSFERASE_MYCOLYLTRANSFERASE AG85A"/>
    <property type="match status" value="1"/>
</dbReference>
<organism evidence="2 3">
    <name type="scientific">Paludibacter jiangxiensis</name>
    <dbReference type="NCBI Taxonomy" id="681398"/>
    <lineage>
        <taxon>Bacteria</taxon>
        <taxon>Pseudomonadati</taxon>
        <taxon>Bacteroidota</taxon>
        <taxon>Bacteroidia</taxon>
        <taxon>Bacteroidales</taxon>
        <taxon>Paludibacteraceae</taxon>
        <taxon>Paludibacter</taxon>
    </lineage>
</organism>
<dbReference type="InterPro" id="IPR013783">
    <property type="entry name" value="Ig-like_fold"/>
</dbReference>
<reference evidence="3" key="1">
    <citation type="submission" date="2016-04" db="EMBL/GenBank/DDBJ databases">
        <title>Draft genome sequence of Paludibacter jiangxiensis strain NM7.</title>
        <authorList>
            <person name="Qiu Y."/>
            <person name="Matsuura N."/>
            <person name="Ohashi A."/>
            <person name="Tourlousse M.D."/>
            <person name="Sekiguchi Y."/>
        </authorList>
    </citation>
    <scope>NUCLEOTIDE SEQUENCE [LARGE SCALE GENOMIC DNA]</scope>
    <source>
        <strain evidence="3">NM7</strain>
    </source>
</reference>
<evidence type="ECO:0000313" key="2">
    <source>
        <dbReference type="EMBL" id="GAT63416.1"/>
    </source>
</evidence>
<sequence length="384" mass="43588">MRKTFLLFFAVLLQTSIVCFGQQADNSAPAVTNIAGAEYPRILPDLRVMFRIKAPEAQKVQIDLGKKYDMEKGSDGFWTVTTAPQVPGFHYYSLVIDGVAVADPASDTFFGMSREASGIEIPEAGVDFHLIKDVPHGTVQSKRYFSSKTNSWRRIFVYLPPGYEQNLTKKYPVLYLQHGAGEDETGWVKQGHLDIIMDNLIAEKQAVPMIVVTTNEYVIRNIGAGYNTESTNHFMDLFKDELVDVIIPFVNQNYRIENDREHRAIAGLSMGGGTSFRIGMLNPDKFAWVGAFSSSAFRGTNGNIFDAEKQIPGIFTNPEKFNKQLKLLYISSGEQDHSYEYTKKTIETFKEKGFKLEYNYFPGAHEWHVWRKALHDFVPKLFKK</sequence>
<proteinExistence type="predicted"/>
<gene>
    <name evidence="2" type="ORF">PJIAN_3745</name>
</gene>
<dbReference type="OrthoDB" id="9803578at2"/>
<dbReference type="RefSeq" id="WP_068704544.1">
    <property type="nucleotide sequence ID" value="NZ_BDCR01000003.1"/>
</dbReference>
<name>A0A171A9C9_9BACT</name>
<dbReference type="InterPro" id="IPR000801">
    <property type="entry name" value="Esterase-like"/>
</dbReference>
<dbReference type="STRING" id="681398.PJIAN_3745"/>
<dbReference type="SUPFAM" id="SSF81296">
    <property type="entry name" value="E set domains"/>
    <property type="match status" value="1"/>
</dbReference>
<dbReference type="Gene3D" id="3.40.50.1820">
    <property type="entry name" value="alpha/beta hydrolase"/>
    <property type="match status" value="1"/>
</dbReference>
<dbReference type="InterPro" id="IPR029058">
    <property type="entry name" value="AB_hydrolase_fold"/>
</dbReference>
<feature type="signal peptide" evidence="1">
    <location>
        <begin position="1"/>
        <end position="21"/>
    </location>
</feature>
<dbReference type="Gene3D" id="2.60.40.10">
    <property type="entry name" value="Immunoglobulins"/>
    <property type="match status" value="1"/>
</dbReference>
<dbReference type="PANTHER" id="PTHR48098">
    <property type="entry name" value="ENTEROCHELIN ESTERASE-RELATED"/>
    <property type="match status" value="1"/>
</dbReference>
<reference evidence="3" key="2">
    <citation type="journal article" date="2017" name="Genome Announc.">
        <title>Draft genome sequence of Paludibacter jiangxiensis NM7(T), a propionate-producing fermentative bacterium.</title>
        <authorList>
            <person name="Qiu Y.-L."/>
            <person name="Tourlousse D.M."/>
            <person name="Matsuura N."/>
            <person name="Ohashi A."/>
            <person name="Sekiguchi Y."/>
        </authorList>
    </citation>
    <scope>NUCLEOTIDE SEQUENCE [LARGE SCALE GENOMIC DNA]</scope>
    <source>
        <strain evidence="3">NM7</strain>
    </source>
</reference>
<comment type="caution">
    <text evidence="2">The sequence shown here is derived from an EMBL/GenBank/DDBJ whole genome shotgun (WGS) entry which is preliminary data.</text>
</comment>
<dbReference type="EMBL" id="BDCR01000003">
    <property type="protein sequence ID" value="GAT63416.1"/>
    <property type="molecule type" value="Genomic_DNA"/>
</dbReference>
<feature type="chain" id="PRO_5007905185" evidence="1">
    <location>
        <begin position="22"/>
        <end position="384"/>
    </location>
</feature>
<protein>
    <submittedName>
        <fullName evidence="2">Enterochelin esterase</fullName>
    </submittedName>
</protein>
<keyword evidence="1" id="KW-0732">Signal</keyword>
<dbReference type="SUPFAM" id="SSF53474">
    <property type="entry name" value="alpha/beta-Hydrolases"/>
    <property type="match status" value="1"/>
</dbReference>
<evidence type="ECO:0000313" key="3">
    <source>
        <dbReference type="Proteomes" id="UP000076586"/>
    </source>
</evidence>
<accession>A0A171A9C9</accession>
<dbReference type="InterPro" id="IPR050583">
    <property type="entry name" value="Mycobacterial_A85_antigen"/>
</dbReference>
<dbReference type="AlphaFoldDB" id="A0A171A9C9"/>
<evidence type="ECO:0000256" key="1">
    <source>
        <dbReference type="SAM" id="SignalP"/>
    </source>
</evidence>